<dbReference type="CDD" id="cd16166">
    <property type="entry name" value="OCRE_SUA_like"/>
    <property type="match status" value="1"/>
</dbReference>
<feature type="region of interest" description="Disordered" evidence="1">
    <location>
        <begin position="1"/>
        <end position="20"/>
    </location>
</feature>
<dbReference type="Proteomes" id="UP000612055">
    <property type="component" value="Unassembled WGS sequence"/>
</dbReference>
<dbReference type="Gene3D" id="1.10.720.30">
    <property type="entry name" value="SAP domain"/>
    <property type="match status" value="1"/>
</dbReference>
<feature type="compositionally biased region" description="Basic and acidic residues" evidence="1">
    <location>
        <begin position="37"/>
        <end position="49"/>
    </location>
</feature>
<feature type="region of interest" description="Disordered" evidence="1">
    <location>
        <begin position="323"/>
        <end position="345"/>
    </location>
</feature>
<dbReference type="PANTHER" id="PTHR13138">
    <property type="entry name" value="PROTEIN LIN1"/>
    <property type="match status" value="1"/>
</dbReference>
<name>A0A835XIW4_9CHLO</name>
<feature type="compositionally biased region" description="Gly residues" evidence="1">
    <location>
        <begin position="508"/>
        <end position="524"/>
    </location>
</feature>
<proteinExistence type="predicted"/>
<feature type="compositionally biased region" description="Low complexity" evidence="1">
    <location>
        <begin position="416"/>
        <end position="427"/>
    </location>
</feature>
<gene>
    <name evidence="3" type="ORF">HYH03_018016</name>
</gene>
<feature type="region of interest" description="Disordered" evidence="1">
    <location>
        <begin position="505"/>
        <end position="528"/>
    </location>
</feature>
<feature type="region of interest" description="Disordered" evidence="1">
    <location>
        <begin position="385"/>
        <end position="427"/>
    </location>
</feature>
<evidence type="ECO:0000313" key="3">
    <source>
        <dbReference type="EMBL" id="KAG2483126.1"/>
    </source>
</evidence>
<evidence type="ECO:0000256" key="1">
    <source>
        <dbReference type="SAM" id="MobiDB-lite"/>
    </source>
</evidence>
<dbReference type="InterPro" id="IPR035623">
    <property type="entry name" value="SUA-like_OCRE"/>
</dbReference>
<dbReference type="InterPro" id="IPR039905">
    <property type="entry name" value="CD2BP2/Lin1"/>
</dbReference>
<feature type="region of interest" description="Disordered" evidence="1">
    <location>
        <begin position="27"/>
        <end position="54"/>
    </location>
</feature>
<organism evidence="3 4">
    <name type="scientific">Edaphochlamys debaryana</name>
    <dbReference type="NCBI Taxonomy" id="47281"/>
    <lineage>
        <taxon>Eukaryota</taxon>
        <taxon>Viridiplantae</taxon>
        <taxon>Chlorophyta</taxon>
        <taxon>core chlorophytes</taxon>
        <taxon>Chlorophyceae</taxon>
        <taxon>CS clade</taxon>
        <taxon>Chlamydomonadales</taxon>
        <taxon>Chlamydomonadales incertae sedis</taxon>
        <taxon>Edaphochlamys</taxon>
    </lineage>
</organism>
<dbReference type="OrthoDB" id="331341at2759"/>
<dbReference type="EMBL" id="JAEHOE010000189">
    <property type="protein sequence ID" value="KAG2483126.1"/>
    <property type="molecule type" value="Genomic_DNA"/>
</dbReference>
<dbReference type="InterPro" id="IPR041591">
    <property type="entry name" value="OCRE"/>
</dbReference>
<evidence type="ECO:0000259" key="2">
    <source>
        <dbReference type="Pfam" id="PF17780"/>
    </source>
</evidence>
<comment type="caution">
    <text evidence="3">The sequence shown here is derived from an EMBL/GenBank/DDBJ whole genome shotgun (WGS) entry which is preliminary data.</text>
</comment>
<feature type="compositionally biased region" description="Acidic residues" evidence="1">
    <location>
        <begin position="393"/>
        <end position="405"/>
    </location>
</feature>
<dbReference type="AlphaFoldDB" id="A0A835XIW4"/>
<dbReference type="Pfam" id="PF17780">
    <property type="entry name" value="OCRE"/>
    <property type="match status" value="1"/>
</dbReference>
<dbReference type="PANTHER" id="PTHR13138:SF3">
    <property type="entry name" value="CD2 ANTIGEN CYTOPLASMIC TAIL-BINDING PROTEIN 2"/>
    <property type="match status" value="1"/>
</dbReference>
<dbReference type="InterPro" id="IPR036361">
    <property type="entry name" value="SAP_dom_sf"/>
</dbReference>
<keyword evidence="4" id="KW-1185">Reference proteome</keyword>
<feature type="compositionally biased region" description="Basic and acidic residues" evidence="1">
    <location>
        <begin position="8"/>
        <end position="17"/>
    </location>
</feature>
<sequence>MKFPTAPDVEKRERDEPTDTLIKSLLDEEQASKKQKRGDVPDVAAEKPARKAGKTLAEIEQEEGGPVKESLVGMAQTKRALDRKKKDAKAAEDTEVVDAKATERYEKELEVEEEDGVQFEPFNLKQEREEGFFDDEGNYVYKKQGEGEDEKDAWLNSDEAKVVSEAVRQRLEKERAAAAAEPRQGPLTERQIAQRKADMAECMQPGEDVTRALKRLGQAAGGGGGAAAALPHRAMGKREKARLLAQQQAAVAAAAAAAGDGDGAAAAEAEAAQHAQQAFTKLTELADELLAEGEMDIYSSSREELLRSARMWLPQLAAGGAAPVAAGGAGGSAAGAGPSGSGGAAAAAAAKPSAAVDADDDMFGDEDDEGAGKAKGGAAAAVAAAAKPSTAVDADDDMFGDDEEEGKPAAKKARTEPAAAAAKEAAPAAAVPAPGPAAAAKEANGAAGPGPGSAAAKEAGAGAVDYASWPIKELKRLLKERGIDSSSLVEKGDLVARVQQAMAEAPQRGGGMGPGGPGGAGGAGSFDAPPGYRFDPGTSYFYNEDTGMYFDPATGAYGQAATNKWFYLDPATGSFVEWKAQ</sequence>
<dbReference type="GO" id="GO:0005682">
    <property type="term" value="C:U5 snRNP"/>
    <property type="evidence" value="ECO:0007669"/>
    <property type="project" value="InterPro"/>
</dbReference>
<protein>
    <recommendedName>
        <fullName evidence="2">OCRE domain-containing protein</fullName>
    </recommendedName>
</protein>
<evidence type="ECO:0000313" key="4">
    <source>
        <dbReference type="Proteomes" id="UP000612055"/>
    </source>
</evidence>
<feature type="compositionally biased region" description="Gly residues" evidence="1">
    <location>
        <begin position="327"/>
        <end position="343"/>
    </location>
</feature>
<accession>A0A835XIW4</accession>
<feature type="domain" description="OCRE" evidence="2">
    <location>
        <begin position="531"/>
        <end position="578"/>
    </location>
</feature>
<reference evidence="3" key="1">
    <citation type="journal article" date="2020" name="bioRxiv">
        <title>Comparative genomics of Chlamydomonas.</title>
        <authorList>
            <person name="Craig R.J."/>
            <person name="Hasan A.R."/>
            <person name="Ness R.W."/>
            <person name="Keightley P.D."/>
        </authorList>
    </citation>
    <scope>NUCLEOTIDE SEQUENCE</scope>
    <source>
        <strain evidence="3">CCAP 11/70</strain>
    </source>
</reference>